<dbReference type="InterPro" id="IPR013761">
    <property type="entry name" value="SAM/pointed_sf"/>
</dbReference>
<gene>
    <name evidence="2" type="ORF">T10_6587</name>
</gene>
<dbReference type="Gene3D" id="1.10.150.50">
    <property type="entry name" value="Transcription Factor, Ets-1"/>
    <property type="match status" value="1"/>
</dbReference>
<protein>
    <recommendedName>
        <fullName evidence="1">SAM domain-containing protein</fullName>
    </recommendedName>
</protein>
<evidence type="ECO:0000313" key="2">
    <source>
        <dbReference type="EMBL" id="KRZ70430.1"/>
    </source>
</evidence>
<dbReference type="Pfam" id="PF00536">
    <property type="entry name" value="SAM_1"/>
    <property type="match status" value="1"/>
</dbReference>
<feature type="domain" description="SAM" evidence="1">
    <location>
        <begin position="26"/>
        <end position="69"/>
    </location>
</feature>
<comment type="caution">
    <text evidence="2">The sequence shown here is derived from an EMBL/GenBank/DDBJ whole genome shotgun (WGS) entry which is preliminary data.</text>
</comment>
<evidence type="ECO:0000313" key="3">
    <source>
        <dbReference type="Proteomes" id="UP000054843"/>
    </source>
</evidence>
<dbReference type="Proteomes" id="UP000054843">
    <property type="component" value="Unassembled WGS sequence"/>
</dbReference>
<sequence length="132" mass="15119">MNAADSLCAFEIAEHRRRILSKPLNHWNHIDLGYWLTSIGFGFCADEICQKLNYTGSVLLTITEEDIMNAGLPISEDLALVLYMEILLLQIYDCEGRCQRCFHLLKSQTKTTFLNYWSADFCSSLSMSFSSF</sequence>
<keyword evidence="3" id="KW-1185">Reference proteome</keyword>
<reference evidence="2 3" key="1">
    <citation type="submission" date="2015-01" db="EMBL/GenBank/DDBJ databases">
        <title>Evolution of Trichinella species and genotypes.</title>
        <authorList>
            <person name="Korhonen P.K."/>
            <person name="Edoardo P."/>
            <person name="Giuseppe L.R."/>
            <person name="Gasser R.B."/>
        </authorList>
    </citation>
    <scope>NUCLEOTIDE SEQUENCE [LARGE SCALE GENOMIC DNA]</scope>
    <source>
        <strain evidence="2">ISS1980</strain>
    </source>
</reference>
<accession>A0A0V1MGH8</accession>
<dbReference type="InterPro" id="IPR001660">
    <property type="entry name" value="SAM"/>
</dbReference>
<organism evidence="2 3">
    <name type="scientific">Trichinella papuae</name>
    <dbReference type="NCBI Taxonomy" id="268474"/>
    <lineage>
        <taxon>Eukaryota</taxon>
        <taxon>Metazoa</taxon>
        <taxon>Ecdysozoa</taxon>
        <taxon>Nematoda</taxon>
        <taxon>Enoplea</taxon>
        <taxon>Dorylaimia</taxon>
        <taxon>Trichinellida</taxon>
        <taxon>Trichinellidae</taxon>
        <taxon>Trichinella</taxon>
    </lineage>
</organism>
<evidence type="ECO:0000259" key="1">
    <source>
        <dbReference type="Pfam" id="PF00536"/>
    </source>
</evidence>
<dbReference type="SUPFAM" id="SSF47769">
    <property type="entry name" value="SAM/Pointed domain"/>
    <property type="match status" value="1"/>
</dbReference>
<name>A0A0V1MGH8_9BILA</name>
<proteinExistence type="predicted"/>
<dbReference type="AlphaFoldDB" id="A0A0V1MGH8"/>
<dbReference type="EMBL" id="JYDO01000114">
    <property type="protein sequence ID" value="KRZ70430.1"/>
    <property type="molecule type" value="Genomic_DNA"/>
</dbReference>
<dbReference type="OrthoDB" id="5913620at2759"/>